<protein>
    <submittedName>
        <fullName evidence="2">Uncharacterized protein</fullName>
    </submittedName>
</protein>
<dbReference type="AlphaFoldDB" id="C6I0M2"/>
<accession>C6I0M2</accession>
<keyword evidence="3" id="KW-1185">Reference proteome</keyword>
<name>C6I0M2_9BACT</name>
<dbReference type="Proteomes" id="UP000009374">
    <property type="component" value="Unassembled WGS sequence"/>
</dbReference>
<evidence type="ECO:0000313" key="2">
    <source>
        <dbReference type="EMBL" id="EES51677.1"/>
    </source>
</evidence>
<dbReference type="InterPro" id="IPR007039">
    <property type="entry name" value="TrbC/VirB2"/>
</dbReference>
<dbReference type="EMBL" id="GG693887">
    <property type="protein sequence ID" value="EES51677.1"/>
    <property type="molecule type" value="Genomic_DNA"/>
</dbReference>
<sequence>MPHAELVNVFVDNFGENPLITEFANNVANFVVYGLGAFLFILGMARAGFAMKSHDADGIRQGVMTVAGGALVLMSKAIWDTLTVWAGL</sequence>
<evidence type="ECO:0000256" key="1">
    <source>
        <dbReference type="SAM" id="Phobius"/>
    </source>
</evidence>
<evidence type="ECO:0000313" key="3">
    <source>
        <dbReference type="Proteomes" id="UP000009374"/>
    </source>
</evidence>
<keyword evidence="1" id="KW-1133">Transmembrane helix</keyword>
<organism evidence="2 3">
    <name type="scientific">Leptospirillum ferrodiazotrophum</name>
    <dbReference type="NCBI Taxonomy" id="412449"/>
    <lineage>
        <taxon>Bacteria</taxon>
        <taxon>Pseudomonadati</taxon>
        <taxon>Nitrospirota</taxon>
        <taxon>Nitrospiria</taxon>
        <taxon>Nitrospirales</taxon>
        <taxon>Nitrospiraceae</taxon>
        <taxon>Leptospirillum</taxon>
    </lineage>
</organism>
<keyword evidence="1" id="KW-0472">Membrane</keyword>
<reference evidence="2 3" key="1">
    <citation type="journal article" date="2009" name="Appl. Environ. Microbiol.">
        <title>Community genomic and proteomic analyses of chemoautotrophic iron-oxidizing "Leptospirillum rubarum" (Group II) and "Leptospirillum ferrodiazotrophum" (Group III) bacteria in acid mine drainage biofilms.</title>
        <authorList>
            <person name="Goltsman D.S."/>
            <person name="Denef V.J."/>
            <person name="Singer S.W."/>
            <person name="VerBerkmoes N.C."/>
            <person name="Lefsrud M."/>
            <person name="Mueller R.S."/>
            <person name="Dick G.J."/>
            <person name="Sun C.L."/>
            <person name="Wheeler K.E."/>
            <person name="Zemla A."/>
            <person name="Baker B.J."/>
            <person name="Hauser L."/>
            <person name="Land M."/>
            <person name="Shah M.B."/>
            <person name="Thelen M.P."/>
            <person name="Hettich R.L."/>
            <person name="Banfield J.F."/>
        </authorList>
    </citation>
    <scope>NUCLEOTIDE SEQUENCE [LARGE SCALE GENOMIC DNA]</scope>
</reference>
<gene>
    <name evidence="2" type="ORF">UBAL3_95680114</name>
</gene>
<feature type="transmembrane region" description="Helical" evidence="1">
    <location>
        <begin position="30"/>
        <end position="49"/>
    </location>
</feature>
<feature type="transmembrane region" description="Helical" evidence="1">
    <location>
        <begin position="61"/>
        <end position="79"/>
    </location>
</feature>
<dbReference type="Pfam" id="PF04956">
    <property type="entry name" value="TrbC"/>
    <property type="match status" value="1"/>
</dbReference>
<keyword evidence="1" id="KW-0812">Transmembrane</keyword>
<proteinExistence type="predicted"/>